<dbReference type="PaxDb" id="55529-EKX53982"/>
<feature type="region of interest" description="Disordered" evidence="1">
    <location>
        <begin position="238"/>
        <end position="290"/>
    </location>
</feature>
<evidence type="ECO:0000256" key="1">
    <source>
        <dbReference type="SAM" id="MobiDB-lite"/>
    </source>
</evidence>
<dbReference type="AlphaFoldDB" id="L1K033"/>
<dbReference type="KEGG" id="gtt:GUITHDRAFT_160766"/>
<accession>L1K033</accession>
<evidence type="ECO:0000313" key="3">
    <source>
        <dbReference type="EnsemblProtists" id="EKX53982"/>
    </source>
</evidence>
<feature type="compositionally biased region" description="Basic and acidic residues" evidence="1">
    <location>
        <begin position="1"/>
        <end position="11"/>
    </location>
</feature>
<protein>
    <submittedName>
        <fullName evidence="2 3">Uncharacterized protein</fullName>
    </submittedName>
</protein>
<organism evidence="2">
    <name type="scientific">Guillardia theta (strain CCMP2712)</name>
    <name type="common">Cryptophyte</name>
    <dbReference type="NCBI Taxonomy" id="905079"/>
    <lineage>
        <taxon>Eukaryota</taxon>
        <taxon>Cryptophyceae</taxon>
        <taxon>Pyrenomonadales</taxon>
        <taxon>Geminigeraceae</taxon>
        <taxon>Guillardia</taxon>
    </lineage>
</organism>
<feature type="region of interest" description="Disordered" evidence="1">
    <location>
        <begin position="119"/>
        <end position="166"/>
    </location>
</feature>
<gene>
    <name evidence="2" type="ORF">GUITHDRAFT_160766</name>
</gene>
<evidence type="ECO:0000313" key="2">
    <source>
        <dbReference type="EMBL" id="EKX53982.1"/>
    </source>
</evidence>
<dbReference type="EnsemblProtists" id="EKX53982">
    <property type="protein sequence ID" value="EKX53982"/>
    <property type="gene ID" value="GUITHDRAFT_160766"/>
</dbReference>
<feature type="compositionally biased region" description="Basic and acidic residues" evidence="1">
    <location>
        <begin position="238"/>
        <end position="277"/>
    </location>
</feature>
<reference evidence="2 4" key="1">
    <citation type="journal article" date="2012" name="Nature">
        <title>Algal genomes reveal evolutionary mosaicism and the fate of nucleomorphs.</title>
        <authorList>
            <consortium name="DOE Joint Genome Institute"/>
            <person name="Curtis B.A."/>
            <person name="Tanifuji G."/>
            <person name="Burki F."/>
            <person name="Gruber A."/>
            <person name="Irimia M."/>
            <person name="Maruyama S."/>
            <person name="Arias M.C."/>
            <person name="Ball S.G."/>
            <person name="Gile G.H."/>
            <person name="Hirakawa Y."/>
            <person name="Hopkins J.F."/>
            <person name="Kuo A."/>
            <person name="Rensing S.A."/>
            <person name="Schmutz J."/>
            <person name="Symeonidi A."/>
            <person name="Elias M."/>
            <person name="Eveleigh R.J."/>
            <person name="Herman E.K."/>
            <person name="Klute M.J."/>
            <person name="Nakayama T."/>
            <person name="Obornik M."/>
            <person name="Reyes-Prieto A."/>
            <person name="Armbrust E.V."/>
            <person name="Aves S.J."/>
            <person name="Beiko R.G."/>
            <person name="Coutinho P."/>
            <person name="Dacks J.B."/>
            <person name="Durnford D.G."/>
            <person name="Fast N.M."/>
            <person name="Green B.R."/>
            <person name="Grisdale C.J."/>
            <person name="Hempel F."/>
            <person name="Henrissat B."/>
            <person name="Hoppner M.P."/>
            <person name="Ishida K."/>
            <person name="Kim E."/>
            <person name="Koreny L."/>
            <person name="Kroth P.G."/>
            <person name="Liu Y."/>
            <person name="Malik S.B."/>
            <person name="Maier U.G."/>
            <person name="McRose D."/>
            <person name="Mock T."/>
            <person name="Neilson J.A."/>
            <person name="Onodera N.T."/>
            <person name="Poole A.M."/>
            <person name="Pritham E.J."/>
            <person name="Richards T.A."/>
            <person name="Rocap G."/>
            <person name="Roy S.W."/>
            <person name="Sarai C."/>
            <person name="Schaack S."/>
            <person name="Shirato S."/>
            <person name="Slamovits C.H."/>
            <person name="Spencer D.F."/>
            <person name="Suzuki S."/>
            <person name="Worden A.Z."/>
            <person name="Zauner S."/>
            <person name="Barry K."/>
            <person name="Bell C."/>
            <person name="Bharti A.K."/>
            <person name="Crow J.A."/>
            <person name="Grimwood J."/>
            <person name="Kramer R."/>
            <person name="Lindquist E."/>
            <person name="Lucas S."/>
            <person name="Salamov A."/>
            <person name="McFadden G.I."/>
            <person name="Lane C.E."/>
            <person name="Keeling P.J."/>
            <person name="Gray M.W."/>
            <person name="Grigoriev I.V."/>
            <person name="Archibald J.M."/>
        </authorList>
    </citation>
    <scope>NUCLEOTIDE SEQUENCE</scope>
    <source>
        <strain evidence="2 4">CCMP2712</strain>
    </source>
</reference>
<feature type="region of interest" description="Disordered" evidence="1">
    <location>
        <begin position="1"/>
        <end position="26"/>
    </location>
</feature>
<reference evidence="3" key="3">
    <citation type="submission" date="2016-03" db="UniProtKB">
        <authorList>
            <consortium name="EnsemblProtists"/>
        </authorList>
    </citation>
    <scope>IDENTIFICATION</scope>
</reference>
<feature type="compositionally biased region" description="Low complexity" evidence="1">
    <location>
        <begin position="16"/>
        <end position="25"/>
    </location>
</feature>
<feature type="compositionally biased region" description="Basic and acidic residues" evidence="1">
    <location>
        <begin position="136"/>
        <end position="149"/>
    </location>
</feature>
<dbReference type="HOGENOM" id="CLU_961209_0_0_1"/>
<sequence>MSDGTSLREEGNFLLSSPPSSCVSPPCSPNVFSKDEFSKLSRNMRDGKAALPPGDEAVQDAMAAVLDAKTNLQGMPEVSKSTPAIAAPVQQNVAFQSQWAQMHGGASAKYVVKTSGKENKFEASEPPRAVQQKFTSGKDWESKQKEPKAAKGSTSGEADGGSKTKLLKAMEHMSKEGLQKLLRILIESKSARGSGSGGEQYEGINALLHREEDADRHRQANELHAVREVMDDLVERMKRRRQEEREDRDIMKSLASRLREPSRGKSAGRHESKRSEDLEILSRLLRSRSS</sequence>
<dbReference type="Proteomes" id="UP000011087">
    <property type="component" value="Unassembled WGS sequence"/>
</dbReference>
<dbReference type="GeneID" id="17310951"/>
<evidence type="ECO:0000313" key="4">
    <source>
        <dbReference type="Proteomes" id="UP000011087"/>
    </source>
</evidence>
<reference evidence="4" key="2">
    <citation type="submission" date="2012-11" db="EMBL/GenBank/DDBJ databases">
        <authorList>
            <person name="Kuo A."/>
            <person name="Curtis B.A."/>
            <person name="Tanifuji G."/>
            <person name="Burki F."/>
            <person name="Gruber A."/>
            <person name="Irimia M."/>
            <person name="Maruyama S."/>
            <person name="Arias M.C."/>
            <person name="Ball S.G."/>
            <person name="Gile G.H."/>
            <person name="Hirakawa Y."/>
            <person name="Hopkins J.F."/>
            <person name="Rensing S.A."/>
            <person name="Schmutz J."/>
            <person name="Symeonidi A."/>
            <person name="Elias M."/>
            <person name="Eveleigh R.J."/>
            <person name="Herman E.K."/>
            <person name="Klute M.J."/>
            <person name="Nakayama T."/>
            <person name="Obornik M."/>
            <person name="Reyes-Prieto A."/>
            <person name="Armbrust E.V."/>
            <person name="Aves S.J."/>
            <person name="Beiko R.G."/>
            <person name="Coutinho P."/>
            <person name="Dacks J.B."/>
            <person name="Durnford D.G."/>
            <person name="Fast N.M."/>
            <person name="Green B.R."/>
            <person name="Grisdale C."/>
            <person name="Hempe F."/>
            <person name="Henrissat B."/>
            <person name="Hoppner M.P."/>
            <person name="Ishida K.-I."/>
            <person name="Kim E."/>
            <person name="Koreny L."/>
            <person name="Kroth P.G."/>
            <person name="Liu Y."/>
            <person name="Malik S.-B."/>
            <person name="Maier U.G."/>
            <person name="McRose D."/>
            <person name="Mock T."/>
            <person name="Neilson J.A."/>
            <person name="Onodera N.T."/>
            <person name="Poole A.M."/>
            <person name="Pritham E.J."/>
            <person name="Richards T.A."/>
            <person name="Rocap G."/>
            <person name="Roy S.W."/>
            <person name="Sarai C."/>
            <person name="Schaack S."/>
            <person name="Shirato S."/>
            <person name="Slamovits C.H."/>
            <person name="Spencer D.F."/>
            <person name="Suzuki S."/>
            <person name="Worden A.Z."/>
            <person name="Zauner S."/>
            <person name="Barry K."/>
            <person name="Bell C."/>
            <person name="Bharti A.K."/>
            <person name="Crow J.A."/>
            <person name="Grimwood J."/>
            <person name="Kramer R."/>
            <person name="Lindquist E."/>
            <person name="Lucas S."/>
            <person name="Salamov A."/>
            <person name="McFadden G.I."/>
            <person name="Lane C.E."/>
            <person name="Keeling P.J."/>
            <person name="Gray M.W."/>
            <person name="Grigoriev I.V."/>
            <person name="Archibald J.M."/>
        </authorList>
    </citation>
    <scope>NUCLEOTIDE SEQUENCE</scope>
    <source>
        <strain evidence="4">CCMP2712</strain>
    </source>
</reference>
<dbReference type="RefSeq" id="XP_005840962.1">
    <property type="nucleotide sequence ID" value="XM_005840905.1"/>
</dbReference>
<dbReference type="EMBL" id="JH992968">
    <property type="protein sequence ID" value="EKX53982.1"/>
    <property type="molecule type" value="Genomic_DNA"/>
</dbReference>
<keyword evidence="4" id="KW-1185">Reference proteome</keyword>
<proteinExistence type="predicted"/>
<name>L1K033_GUITC</name>